<sequence>MSLLSFHLRALALFTLLPTILAQACRNNATLPLPFQTVFQLAPGNNFTFFENIVSRSNGDLLITMAVPEPNVFLLQNPASACPTFSPVFSVPGVNGTDGIAEVANRPDVFAVIAGNLSLSGNPANGVPGTWSVWEIDLSGGTNTSVSGLVNCASGATVRPTISARKIADFPMAPRLNGVAAIPGTSAVLVGDSELGVAFRLDTVTGQITTALDFPQMKPVSGAGSIDDALGLNGLKVGNDGFVYFTNAAARTINRVAILPDGSGPMPGATVQTIAAVPNAGWMDDLDLKADGSLWVTTNVSMGS</sequence>
<keyword evidence="1" id="KW-0732">Signal</keyword>
<dbReference type="AlphaFoldDB" id="A0A9W8YW80"/>
<dbReference type="InterPro" id="IPR052998">
    <property type="entry name" value="Hetero-Diels-Alderase-like"/>
</dbReference>
<gene>
    <name evidence="2" type="ORF">N0V93_002288</name>
</gene>
<dbReference type="PANTHER" id="PTHR42060">
    <property type="entry name" value="NHL REPEAT-CONTAINING PROTEIN-RELATED"/>
    <property type="match status" value="1"/>
</dbReference>
<feature type="signal peptide" evidence="1">
    <location>
        <begin position="1"/>
        <end position="22"/>
    </location>
</feature>
<feature type="chain" id="PRO_5040885068" description="SMP-30/Gluconolactonase/LRE-like region domain-containing protein" evidence="1">
    <location>
        <begin position="23"/>
        <end position="304"/>
    </location>
</feature>
<dbReference type="InterPro" id="IPR011042">
    <property type="entry name" value="6-blade_b-propeller_TolB-like"/>
</dbReference>
<dbReference type="EMBL" id="JAPEVB010000002">
    <property type="protein sequence ID" value="KAJ4393081.1"/>
    <property type="molecule type" value="Genomic_DNA"/>
</dbReference>
<accession>A0A9W8YW80</accession>
<reference evidence="2" key="1">
    <citation type="submission" date="2022-10" db="EMBL/GenBank/DDBJ databases">
        <title>Tapping the CABI collections for fungal endophytes: first genome assemblies for Collariella, Neodidymelliopsis, Ascochyta clinopodiicola, Didymella pomorum, Didymosphaeria variabile, Neocosmospora piperis and Neocucurbitaria cava.</title>
        <authorList>
            <person name="Hill R."/>
        </authorList>
    </citation>
    <scope>NUCLEOTIDE SEQUENCE</scope>
    <source>
        <strain evidence="2">IMI 355082</strain>
    </source>
</reference>
<evidence type="ECO:0000256" key="1">
    <source>
        <dbReference type="SAM" id="SignalP"/>
    </source>
</evidence>
<evidence type="ECO:0000313" key="2">
    <source>
        <dbReference type="EMBL" id="KAJ4393081.1"/>
    </source>
</evidence>
<keyword evidence="3" id="KW-1185">Reference proteome</keyword>
<proteinExistence type="predicted"/>
<organism evidence="2 3">
    <name type="scientific">Gnomoniopsis smithogilvyi</name>
    <dbReference type="NCBI Taxonomy" id="1191159"/>
    <lineage>
        <taxon>Eukaryota</taxon>
        <taxon>Fungi</taxon>
        <taxon>Dikarya</taxon>
        <taxon>Ascomycota</taxon>
        <taxon>Pezizomycotina</taxon>
        <taxon>Sordariomycetes</taxon>
        <taxon>Sordariomycetidae</taxon>
        <taxon>Diaporthales</taxon>
        <taxon>Gnomoniaceae</taxon>
        <taxon>Gnomoniopsis</taxon>
    </lineage>
</organism>
<name>A0A9W8YW80_9PEZI</name>
<comment type="caution">
    <text evidence="2">The sequence shown here is derived from an EMBL/GenBank/DDBJ whole genome shotgun (WGS) entry which is preliminary data.</text>
</comment>
<dbReference type="Gene3D" id="2.120.10.30">
    <property type="entry name" value="TolB, C-terminal domain"/>
    <property type="match status" value="1"/>
</dbReference>
<evidence type="ECO:0000313" key="3">
    <source>
        <dbReference type="Proteomes" id="UP001140453"/>
    </source>
</evidence>
<dbReference type="PANTHER" id="PTHR42060:SF1">
    <property type="entry name" value="NHL REPEAT-CONTAINING PROTEIN"/>
    <property type="match status" value="1"/>
</dbReference>
<protein>
    <recommendedName>
        <fullName evidence="4">SMP-30/Gluconolactonase/LRE-like region domain-containing protein</fullName>
    </recommendedName>
</protein>
<dbReference type="Proteomes" id="UP001140453">
    <property type="component" value="Unassembled WGS sequence"/>
</dbReference>
<dbReference type="OrthoDB" id="5233393at2759"/>
<evidence type="ECO:0008006" key="4">
    <source>
        <dbReference type="Google" id="ProtNLM"/>
    </source>
</evidence>
<dbReference type="SUPFAM" id="SSF63829">
    <property type="entry name" value="Calcium-dependent phosphotriesterase"/>
    <property type="match status" value="1"/>
</dbReference>